<dbReference type="eggNOG" id="KOG0534">
    <property type="taxonomic scope" value="Eukaryota"/>
</dbReference>
<feature type="binding site" evidence="14">
    <location>
        <position position="221"/>
    </location>
    <ligand>
        <name>FAD</name>
        <dbReference type="ChEBI" id="CHEBI:57692"/>
    </ligand>
</feature>
<dbReference type="CDD" id="cd06183">
    <property type="entry name" value="cyt_b5_reduct_like"/>
    <property type="match status" value="1"/>
</dbReference>
<dbReference type="GO" id="GO:0005741">
    <property type="term" value="C:mitochondrial outer membrane"/>
    <property type="evidence" value="ECO:0007669"/>
    <property type="project" value="UniProtKB-SubCell"/>
</dbReference>
<dbReference type="Pfam" id="PF00970">
    <property type="entry name" value="FAD_binding_6"/>
    <property type="match status" value="1"/>
</dbReference>
<dbReference type="EMBL" id="BABT02000241">
    <property type="protein sequence ID" value="GAA99887.1"/>
    <property type="molecule type" value="Genomic_DNA"/>
</dbReference>
<evidence type="ECO:0000313" key="18">
    <source>
        <dbReference type="EMBL" id="GAA99887.1"/>
    </source>
</evidence>
<evidence type="ECO:0000256" key="5">
    <source>
        <dbReference type="ARBA" id="ARBA00022692"/>
    </source>
</evidence>
<keyword evidence="6" id="KW-1000">Mitochondrion outer membrane</keyword>
<feature type="binding site" evidence="14">
    <location>
        <position position="154"/>
    </location>
    <ligand>
        <name>FAD</name>
        <dbReference type="ChEBI" id="CHEBI:57692"/>
    </ligand>
</feature>
<dbReference type="InterPro" id="IPR001433">
    <property type="entry name" value="OxRdtase_FAD/NAD-bd"/>
</dbReference>
<protein>
    <recommendedName>
        <fullName evidence="15">NADH-cytochrome b5 reductase</fullName>
        <ecNumber evidence="15">1.6.2.2</ecNumber>
    </recommendedName>
</protein>
<evidence type="ECO:0000256" key="14">
    <source>
        <dbReference type="PIRSR" id="PIRSR601834-1"/>
    </source>
</evidence>
<dbReference type="EC" id="1.6.2.2" evidence="15"/>
<comment type="catalytic activity">
    <reaction evidence="13 15">
        <text>2 Fe(III)-[cytochrome b5] + NADH = 2 Fe(II)-[cytochrome b5] + NAD(+) + H(+)</text>
        <dbReference type="Rhea" id="RHEA:46680"/>
        <dbReference type="Rhea" id="RHEA-COMP:10438"/>
        <dbReference type="Rhea" id="RHEA-COMP:10439"/>
        <dbReference type="ChEBI" id="CHEBI:15378"/>
        <dbReference type="ChEBI" id="CHEBI:29033"/>
        <dbReference type="ChEBI" id="CHEBI:29034"/>
        <dbReference type="ChEBI" id="CHEBI:57540"/>
        <dbReference type="ChEBI" id="CHEBI:57945"/>
        <dbReference type="EC" id="1.6.2.2"/>
    </reaction>
</comment>
<dbReference type="SUPFAM" id="SSF52343">
    <property type="entry name" value="Ferredoxin reductase-like, C-terminal NADP-linked domain"/>
    <property type="match status" value="1"/>
</dbReference>
<evidence type="ECO:0000256" key="10">
    <source>
        <dbReference type="ARBA" id="ARBA00023027"/>
    </source>
</evidence>
<dbReference type="Pfam" id="PF00175">
    <property type="entry name" value="NAD_binding_1"/>
    <property type="match status" value="1"/>
</dbReference>
<evidence type="ECO:0000256" key="6">
    <source>
        <dbReference type="ARBA" id="ARBA00022787"/>
    </source>
</evidence>
<dbReference type="InParanoid" id="G7EAM7"/>
<keyword evidence="8" id="KW-1133">Transmembrane helix</keyword>
<organism evidence="18 19">
    <name type="scientific">Mixia osmundae (strain CBS 9802 / IAM 14324 / JCM 22182 / KY 12970)</name>
    <dbReference type="NCBI Taxonomy" id="764103"/>
    <lineage>
        <taxon>Eukaryota</taxon>
        <taxon>Fungi</taxon>
        <taxon>Dikarya</taxon>
        <taxon>Basidiomycota</taxon>
        <taxon>Pucciniomycotina</taxon>
        <taxon>Mixiomycetes</taxon>
        <taxon>Mixiales</taxon>
        <taxon>Mixiaceae</taxon>
        <taxon>Mixia</taxon>
    </lineage>
</organism>
<feature type="binding site" evidence="14">
    <location>
        <position position="172"/>
    </location>
    <ligand>
        <name>FAD</name>
        <dbReference type="ChEBI" id="CHEBI:57692"/>
    </ligand>
</feature>
<evidence type="ECO:0000256" key="11">
    <source>
        <dbReference type="ARBA" id="ARBA00023128"/>
    </source>
</evidence>
<keyword evidence="9 15" id="KW-0560">Oxidoreductase</keyword>
<dbReference type="RefSeq" id="XP_014566806.1">
    <property type="nucleotide sequence ID" value="XM_014711320.1"/>
</dbReference>
<dbReference type="OrthoDB" id="432685at2759"/>
<dbReference type="FunFam" id="2.40.30.10:FF:000069">
    <property type="entry name" value="NADH-cytochrome b5 reductase"/>
    <property type="match status" value="1"/>
</dbReference>
<dbReference type="PRINTS" id="PR00371">
    <property type="entry name" value="FPNCR"/>
</dbReference>
<dbReference type="Gene3D" id="3.40.50.80">
    <property type="entry name" value="Nucleotide-binding domain of ferredoxin-NADP reductase (FNR) module"/>
    <property type="match status" value="1"/>
</dbReference>
<feature type="binding site" evidence="14">
    <location>
        <position position="170"/>
    </location>
    <ligand>
        <name>FAD</name>
        <dbReference type="ChEBI" id="CHEBI:57692"/>
    </ligand>
</feature>
<proteinExistence type="inferred from homology"/>
<feature type="binding site" evidence="14">
    <location>
        <position position="155"/>
    </location>
    <ligand>
        <name>FAD</name>
        <dbReference type="ChEBI" id="CHEBI:57692"/>
    </ligand>
</feature>
<dbReference type="PROSITE" id="PS51384">
    <property type="entry name" value="FAD_FR"/>
    <property type="match status" value="1"/>
</dbReference>
<keyword evidence="19" id="KW-1185">Reference proteome</keyword>
<evidence type="ECO:0000256" key="3">
    <source>
        <dbReference type="ARBA" id="ARBA00006105"/>
    </source>
</evidence>
<keyword evidence="12" id="KW-0472">Membrane</keyword>
<dbReference type="SUPFAM" id="SSF63380">
    <property type="entry name" value="Riboflavin synthase domain-like"/>
    <property type="match status" value="1"/>
</dbReference>
<evidence type="ECO:0000256" key="9">
    <source>
        <dbReference type="ARBA" id="ARBA00023002"/>
    </source>
</evidence>
<dbReference type="Proteomes" id="UP000009131">
    <property type="component" value="Unassembled WGS sequence"/>
</dbReference>
<reference evidence="18 19" key="1">
    <citation type="journal article" date="2011" name="J. Gen. Appl. Microbiol.">
        <title>Draft genome sequencing of the enigmatic basidiomycete Mixia osmundae.</title>
        <authorList>
            <person name="Nishida H."/>
            <person name="Nagatsuka Y."/>
            <person name="Sugiyama J."/>
        </authorList>
    </citation>
    <scope>NUCLEOTIDE SEQUENCE [LARGE SCALE GENOMIC DNA]</scope>
    <source>
        <strain evidence="19">CBS 9802 / IAM 14324 / JCM 22182 / KY 12970</strain>
    </source>
</reference>
<dbReference type="PRINTS" id="PR00406">
    <property type="entry name" value="CYTB5RDTASE"/>
</dbReference>
<feature type="domain" description="FAD-binding FR-type" evidence="17">
    <location>
        <begin position="95"/>
        <end position="204"/>
    </location>
</feature>
<keyword evidence="7 14" id="KW-0274">FAD</keyword>
<evidence type="ECO:0000256" key="2">
    <source>
        <dbReference type="ARBA" id="ARBA00004572"/>
    </source>
</evidence>
<accession>G7EAM7</accession>
<name>G7EAM7_MIXOS</name>
<dbReference type="PANTHER" id="PTHR19370:SF171">
    <property type="entry name" value="NADH-CYTOCHROME B5 REDUCTASE 2"/>
    <property type="match status" value="1"/>
</dbReference>
<dbReference type="HOGENOM" id="CLU_003827_9_1_1"/>
<dbReference type="InterPro" id="IPR017938">
    <property type="entry name" value="Riboflavin_synthase-like_b-brl"/>
</dbReference>
<comment type="subcellular location">
    <subcellularLocation>
        <location evidence="2">Mitochondrion outer membrane</location>
        <topology evidence="2">Single-pass membrane protein</topology>
    </subcellularLocation>
</comment>
<dbReference type="InterPro" id="IPR001834">
    <property type="entry name" value="CBR-like"/>
</dbReference>
<dbReference type="GO" id="GO:0090524">
    <property type="term" value="F:cytochrome-b5 reductase activity, acting on NADH"/>
    <property type="evidence" value="ECO:0007669"/>
    <property type="project" value="UniProtKB-EC"/>
</dbReference>
<comment type="similarity">
    <text evidence="3 15">Belongs to the flavoprotein pyridine nucleotide cytochrome reductase family.</text>
</comment>
<dbReference type="InterPro" id="IPR008333">
    <property type="entry name" value="Cbr1-like_FAD-bd_dom"/>
</dbReference>
<comment type="cofactor">
    <cofactor evidence="1 14 15">
        <name>FAD</name>
        <dbReference type="ChEBI" id="CHEBI:57692"/>
    </cofactor>
</comment>
<keyword evidence="10 15" id="KW-0520">NAD</keyword>
<dbReference type="OMA" id="KGPEMQK"/>
<keyword evidence="11" id="KW-0496">Mitochondrion</keyword>
<comment type="caution">
    <text evidence="18">The sequence shown here is derived from an EMBL/GenBank/DDBJ whole genome shotgun (WGS) entry which is preliminary data.</text>
</comment>
<dbReference type="STRING" id="764103.G7EAM7"/>
<evidence type="ECO:0000256" key="7">
    <source>
        <dbReference type="ARBA" id="ARBA00022827"/>
    </source>
</evidence>
<evidence type="ECO:0000256" key="12">
    <source>
        <dbReference type="ARBA" id="ARBA00023136"/>
    </source>
</evidence>
<dbReference type="Gene3D" id="2.40.30.10">
    <property type="entry name" value="Translation factors"/>
    <property type="match status" value="1"/>
</dbReference>
<evidence type="ECO:0000313" key="19">
    <source>
        <dbReference type="Proteomes" id="UP000009131"/>
    </source>
</evidence>
<dbReference type="InterPro" id="IPR039261">
    <property type="entry name" value="FNR_nucleotide-bd"/>
</dbReference>
<evidence type="ECO:0000256" key="4">
    <source>
        <dbReference type="ARBA" id="ARBA00022630"/>
    </source>
</evidence>
<reference evidence="18 19" key="2">
    <citation type="journal article" date="2012" name="Open Biol.">
        <title>Characteristics of nucleosomes and linker DNA regions on the genome of the basidiomycete Mixia osmundae revealed by mono- and dinucleosome mapping.</title>
        <authorList>
            <person name="Nishida H."/>
            <person name="Kondo S."/>
            <person name="Matsumoto T."/>
            <person name="Suzuki Y."/>
            <person name="Yoshikawa H."/>
            <person name="Taylor T.D."/>
            <person name="Sugiyama J."/>
        </authorList>
    </citation>
    <scope>NUCLEOTIDE SEQUENCE [LARGE SCALE GENOMIC DNA]</scope>
    <source>
        <strain evidence="19">CBS 9802 / IAM 14324 / JCM 22182 / KY 12970</strain>
    </source>
</reference>
<dbReference type="InterPro" id="IPR017927">
    <property type="entry name" value="FAD-bd_FR_type"/>
</dbReference>
<keyword evidence="5" id="KW-0812">Transmembrane</keyword>
<evidence type="ECO:0000256" key="8">
    <source>
        <dbReference type="ARBA" id="ARBA00022989"/>
    </source>
</evidence>
<feature type="binding site" evidence="14">
    <location>
        <position position="179"/>
    </location>
    <ligand>
        <name>FAD</name>
        <dbReference type="ChEBI" id="CHEBI:57692"/>
    </ligand>
</feature>
<evidence type="ECO:0000256" key="13">
    <source>
        <dbReference type="ARBA" id="ARBA00047682"/>
    </source>
</evidence>
<dbReference type="InterPro" id="IPR001709">
    <property type="entry name" value="Flavoprot_Pyr_Nucl_cyt_Rdtase"/>
</dbReference>
<feature type="region of interest" description="Disordered" evidence="16">
    <location>
        <begin position="140"/>
        <end position="159"/>
    </location>
</feature>
<sequence length="351" mass="37438">MQRVVPQLLHQAARRSYATQPTAKSGGGSSPLVIGGAALAAIGGVAYYFQSTGKDPMKTAIALEDKAKSALNDATGKVTSGAQTASGLVPALNKDEWRDFEVAKVAPYNHNTSVFTFKLPEGTDSGLTVASALLTKSADEGKGLDKNGKPAVRPYTPTTAPGTQGEIQLIIKKYKGGAMTEHIHSLKAGDKLAMKGPIPKIAYKANEFETIGMVGGGSGITPLWQVMQAIDNNPADKTKVVLLYSNVTEQDILLRKEFEDMAKRKPDQFKIHFVLDKPPKKWAGPTGYIGPVLLKDHMPMPGNADKIKILICGPPGQVEILAGTKKSPSDQGPLKGHFADLGYSPSQIYKF</sequence>
<evidence type="ECO:0000256" key="16">
    <source>
        <dbReference type="SAM" id="MobiDB-lite"/>
    </source>
</evidence>
<keyword evidence="4 14" id="KW-0285">Flavoprotein</keyword>
<dbReference type="FunFam" id="3.40.50.80:FF:000009">
    <property type="entry name" value="NADH-cytochrome b5 reductase"/>
    <property type="match status" value="1"/>
</dbReference>
<dbReference type="AlphaFoldDB" id="G7EAM7"/>
<feature type="binding site" evidence="14">
    <location>
        <position position="153"/>
    </location>
    <ligand>
        <name>FAD</name>
        <dbReference type="ChEBI" id="CHEBI:57692"/>
    </ligand>
</feature>
<evidence type="ECO:0000256" key="15">
    <source>
        <dbReference type="RuleBase" id="RU361226"/>
    </source>
</evidence>
<evidence type="ECO:0000256" key="1">
    <source>
        <dbReference type="ARBA" id="ARBA00001974"/>
    </source>
</evidence>
<gene>
    <name evidence="18" type="primary">Mo06590</name>
    <name evidence="18" type="ORF">E5Q_06590</name>
</gene>
<dbReference type="PANTHER" id="PTHR19370">
    <property type="entry name" value="NADH-CYTOCHROME B5 REDUCTASE"/>
    <property type="match status" value="1"/>
</dbReference>
<evidence type="ECO:0000259" key="17">
    <source>
        <dbReference type="PROSITE" id="PS51384"/>
    </source>
</evidence>